<dbReference type="EMBL" id="VSSQ01075040">
    <property type="protein sequence ID" value="MPN25755.1"/>
    <property type="molecule type" value="Genomic_DNA"/>
</dbReference>
<gene>
    <name evidence="1" type="ORF">SDC9_173170</name>
</gene>
<evidence type="ECO:0008006" key="2">
    <source>
        <dbReference type="Google" id="ProtNLM"/>
    </source>
</evidence>
<protein>
    <recommendedName>
        <fullName evidence="2">Integrase catalytic domain-containing protein</fullName>
    </recommendedName>
</protein>
<reference evidence="1" key="1">
    <citation type="submission" date="2019-08" db="EMBL/GenBank/DDBJ databases">
        <authorList>
            <person name="Kucharzyk K."/>
            <person name="Murdoch R.W."/>
            <person name="Higgins S."/>
            <person name="Loffler F."/>
        </authorList>
    </citation>
    <scope>NUCLEOTIDE SEQUENCE</scope>
</reference>
<proteinExistence type="predicted"/>
<evidence type="ECO:0000313" key="1">
    <source>
        <dbReference type="EMBL" id="MPN25755.1"/>
    </source>
</evidence>
<sequence length="83" mass="9693">MFNGEVIPSNISKSQDMRMINEMLDKVFDKVLKTSGIILHSDQGWQYQYYGYHKILEKHGIIQSKSGKKTVLIMPWLKTFLES</sequence>
<comment type="caution">
    <text evidence="1">The sequence shown here is derived from an EMBL/GenBank/DDBJ whole genome shotgun (WGS) entry which is preliminary data.</text>
</comment>
<accession>A0A645GGF1</accession>
<dbReference type="AlphaFoldDB" id="A0A645GGF1"/>
<organism evidence="1">
    <name type="scientific">bioreactor metagenome</name>
    <dbReference type="NCBI Taxonomy" id="1076179"/>
    <lineage>
        <taxon>unclassified sequences</taxon>
        <taxon>metagenomes</taxon>
        <taxon>ecological metagenomes</taxon>
    </lineage>
</organism>
<name>A0A645GGF1_9ZZZZ</name>